<evidence type="ECO:0000313" key="2">
    <source>
        <dbReference type="Proteomes" id="UP000237105"/>
    </source>
</evidence>
<dbReference type="EMBL" id="JXTB01000515">
    <property type="protein sequence ID" value="PON37833.1"/>
    <property type="molecule type" value="Genomic_DNA"/>
</dbReference>
<keyword evidence="2" id="KW-1185">Reference proteome</keyword>
<feature type="non-terminal residue" evidence="1">
    <location>
        <position position="1"/>
    </location>
</feature>
<proteinExistence type="predicted"/>
<dbReference type="Proteomes" id="UP000237105">
    <property type="component" value="Unassembled WGS sequence"/>
</dbReference>
<sequence length="54" mass="6215">IDGHPKVKMARPKGQLFLGHEDKRSYESPPRGLCHLFRPWVSLQVLRLVLGSYT</sequence>
<reference evidence="2" key="1">
    <citation type="submission" date="2016-06" db="EMBL/GenBank/DDBJ databases">
        <title>Parallel loss of symbiosis genes in relatives of nitrogen-fixing non-legume Parasponia.</title>
        <authorList>
            <person name="Van Velzen R."/>
            <person name="Holmer R."/>
            <person name="Bu F."/>
            <person name="Rutten L."/>
            <person name="Van Zeijl A."/>
            <person name="Liu W."/>
            <person name="Santuari L."/>
            <person name="Cao Q."/>
            <person name="Sharma T."/>
            <person name="Shen D."/>
            <person name="Roswanjaya Y."/>
            <person name="Wardhani T."/>
            <person name="Kalhor M.S."/>
            <person name="Jansen J."/>
            <person name="Van den Hoogen J."/>
            <person name="Gungor B."/>
            <person name="Hartog M."/>
            <person name="Hontelez J."/>
            <person name="Verver J."/>
            <person name="Yang W.-C."/>
            <person name="Schijlen E."/>
            <person name="Repin R."/>
            <person name="Schilthuizen M."/>
            <person name="Schranz E."/>
            <person name="Heidstra R."/>
            <person name="Miyata K."/>
            <person name="Fedorova E."/>
            <person name="Kohlen W."/>
            <person name="Bisseling T."/>
            <person name="Smit S."/>
            <person name="Geurts R."/>
        </authorList>
    </citation>
    <scope>NUCLEOTIDE SEQUENCE [LARGE SCALE GENOMIC DNA]</scope>
    <source>
        <strain evidence="2">cv. WU1-14</strain>
    </source>
</reference>
<evidence type="ECO:0000313" key="1">
    <source>
        <dbReference type="EMBL" id="PON37833.1"/>
    </source>
</evidence>
<protein>
    <submittedName>
        <fullName evidence="1">Uncharacterized protein</fullName>
    </submittedName>
</protein>
<gene>
    <name evidence="1" type="ORF">PanWU01x14_317140</name>
</gene>
<name>A0A2P5AMQ8_PARAD</name>
<accession>A0A2P5AMQ8</accession>
<organism evidence="1 2">
    <name type="scientific">Parasponia andersonii</name>
    <name type="common">Sponia andersonii</name>
    <dbReference type="NCBI Taxonomy" id="3476"/>
    <lineage>
        <taxon>Eukaryota</taxon>
        <taxon>Viridiplantae</taxon>
        <taxon>Streptophyta</taxon>
        <taxon>Embryophyta</taxon>
        <taxon>Tracheophyta</taxon>
        <taxon>Spermatophyta</taxon>
        <taxon>Magnoliopsida</taxon>
        <taxon>eudicotyledons</taxon>
        <taxon>Gunneridae</taxon>
        <taxon>Pentapetalae</taxon>
        <taxon>rosids</taxon>
        <taxon>fabids</taxon>
        <taxon>Rosales</taxon>
        <taxon>Cannabaceae</taxon>
        <taxon>Parasponia</taxon>
    </lineage>
</organism>
<dbReference type="AlphaFoldDB" id="A0A2P5AMQ8"/>
<comment type="caution">
    <text evidence="1">The sequence shown here is derived from an EMBL/GenBank/DDBJ whole genome shotgun (WGS) entry which is preliminary data.</text>
</comment>